<dbReference type="PROSITE" id="PS01186">
    <property type="entry name" value="EGF_2"/>
    <property type="match status" value="1"/>
</dbReference>
<dbReference type="InterPro" id="IPR021910">
    <property type="entry name" value="NGX6/PGAP6/MYMK"/>
</dbReference>
<feature type="disulfide bond" evidence="7">
    <location>
        <begin position="537"/>
        <end position="546"/>
    </location>
</feature>
<evidence type="ECO:0000256" key="2">
    <source>
        <dbReference type="ARBA" id="ARBA00005542"/>
    </source>
</evidence>
<dbReference type="PANTHER" id="PTHR14319">
    <property type="entry name" value="FIVE-SPAN TRANSMEMBRANE PROTEIN M83"/>
    <property type="match status" value="1"/>
</dbReference>
<gene>
    <name evidence="10" type="primary">100115231</name>
</gene>
<comment type="caution">
    <text evidence="7">Lacks conserved residue(s) required for the propagation of feature annotation.</text>
</comment>
<dbReference type="PROSITE" id="PS50026">
    <property type="entry name" value="EGF_3"/>
    <property type="match status" value="1"/>
</dbReference>
<comment type="subcellular location">
    <subcellularLocation>
        <location evidence="1">Cell membrane</location>
        <topology evidence="1">Multi-pass membrane protein</topology>
    </subcellularLocation>
</comment>
<dbReference type="PROSITE" id="PS00022">
    <property type="entry name" value="EGF_1"/>
    <property type="match status" value="1"/>
</dbReference>
<evidence type="ECO:0000256" key="6">
    <source>
        <dbReference type="ARBA" id="ARBA00023136"/>
    </source>
</evidence>
<evidence type="ECO:0000256" key="7">
    <source>
        <dbReference type="PROSITE-ProRule" id="PRU00076"/>
    </source>
</evidence>
<dbReference type="Pfam" id="PF12036">
    <property type="entry name" value="DUF3522"/>
    <property type="match status" value="1"/>
</dbReference>
<evidence type="ECO:0000256" key="1">
    <source>
        <dbReference type="ARBA" id="ARBA00004651"/>
    </source>
</evidence>
<keyword evidence="4 8" id="KW-0812">Transmembrane</keyword>
<feature type="transmembrane region" description="Helical" evidence="8">
    <location>
        <begin position="620"/>
        <end position="640"/>
    </location>
</feature>
<evidence type="ECO:0000256" key="3">
    <source>
        <dbReference type="ARBA" id="ARBA00022475"/>
    </source>
</evidence>
<sequence length="759" mass="83451">MTQLESFDGFRGELATLSTITAVQSTRGEACYAAVIVAMRQLLLLAILGLVSPGRATWPEKLAQQPGNTLVDFLAYRHVSVVHFDVRENAVSVGFKFTVKEEKTGGIGECSPRNVTINVKSGSLPLVRPDGSRIEAKLLENRRRHYTIDSLSNGDEHVVNIVAPPPGDWYVIAYRSWTNPDTGKIKQQGLGASCETLLDAEMSIELADTVFGYGDSSYTAELTQQSDSAVMQFRVPKNTAESTLNVQSSCGEECLVSLHVTTAEHILGRVINSSEESIEFRPYDNDATHYVTLRLESGNASRVSVGLENDREDEDVLTEVRLTRKTLPDFFLFDYEHLVGNSSKPAPMNLTTGSLSVLRFKVGGVYDTGGTLSLGLRLADKEDKQDKQDKHEKEREDKVVVVGCVSLGYHSPITSTGNCVRDSGGSSRPADIFVANRSSPAFVHVPYPEPGIWHLTLRAYCLDDPPADSEDDRRPCECFEECARNATNCEGCDCAHECDARVESSVASSPCIEGGCNAHGRCVHYMSGGFVFSACHCTGGYRGFDCIDDAFVLSKSDVLARLLMLTLSNLAFVGAIYVAIGRFYYTESIVYAAVMIFSTFYHACEAGEEAHSFCLMKLSVLQFCDFYNALLSIWVTLVAMASMGPRATSFCQMLGVVVLAVGAEMDRTALWVFLLPAISGVSLVVVYWAIKCRQKGTLQYPARVYRLIYLPIGLIVVFVGLVCYAFLQTRSNYYIVHSLWHVCVAAGVVLLLPKREYMQ</sequence>
<dbReference type="EnsemblMetazoa" id="XM_031929309">
    <property type="protein sequence ID" value="XP_031785169"/>
    <property type="gene ID" value="LOC100115231"/>
</dbReference>
<keyword evidence="11" id="KW-1185">Reference proteome</keyword>
<dbReference type="FunCoup" id="A0A7M7QG94">
    <property type="interactions" value="134"/>
</dbReference>
<feature type="transmembrane region" description="Helical" evidence="8">
    <location>
        <begin position="708"/>
        <end position="727"/>
    </location>
</feature>
<evidence type="ECO:0000256" key="4">
    <source>
        <dbReference type="ARBA" id="ARBA00022692"/>
    </source>
</evidence>
<dbReference type="GO" id="GO:0005886">
    <property type="term" value="C:plasma membrane"/>
    <property type="evidence" value="ECO:0007669"/>
    <property type="project" value="UniProtKB-SubCell"/>
</dbReference>
<dbReference type="OrthoDB" id="69646at2759"/>
<evidence type="ECO:0000256" key="5">
    <source>
        <dbReference type="ARBA" id="ARBA00022989"/>
    </source>
</evidence>
<dbReference type="InterPro" id="IPR000742">
    <property type="entry name" value="EGF"/>
</dbReference>
<evidence type="ECO:0000256" key="8">
    <source>
        <dbReference type="SAM" id="Phobius"/>
    </source>
</evidence>
<dbReference type="Proteomes" id="UP000002358">
    <property type="component" value="Chromosome 4"/>
</dbReference>
<comment type="similarity">
    <text evidence="2">Belongs to the TMEM8 family.</text>
</comment>
<protein>
    <recommendedName>
        <fullName evidence="9">EGF-like domain-containing protein</fullName>
    </recommendedName>
</protein>
<evidence type="ECO:0000259" key="9">
    <source>
        <dbReference type="PROSITE" id="PS50026"/>
    </source>
</evidence>
<evidence type="ECO:0000313" key="11">
    <source>
        <dbReference type="Proteomes" id="UP000002358"/>
    </source>
</evidence>
<feature type="transmembrane region" description="Helical" evidence="8">
    <location>
        <begin position="733"/>
        <end position="752"/>
    </location>
</feature>
<keyword evidence="6 8" id="KW-0472">Membrane</keyword>
<organism evidence="10 11">
    <name type="scientific">Nasonia vitripennis</name>
    <name type="common">Parasitic wasp</name>
    <dbReference type="NCBI Taxonomy" id="7425"/>
    <lineage>
        <taxon>Eukaryota</taxon>
        <taxon>Metazoa</taxon>
        <taxon>Ecdysozoa</taxon>
        <taxon>Arthropoda</taxon>
        <taxon>Hexapoda</taxon>
        <taxon>Insecta</taxon>
        <taxon>Pterygota</taxon>
        <taxon>Neoptera</taxon>
        <taxon>Endopterygota</taxon>
        <taxon>Hymenoptera</taxon>
        <taxon>Apocrita</taxon>
        <taxon>Proctotrupomorpha</taxon>
        <taxon>Chalcidoidea</taxon>
        <taxon>Pteromalidae</taxon>
        <taxon>Pteromalinae</taxon>
        <taxon>Nasonia</taxon>
    </lineage>
</organism>
<evidence type="ECO:0000313" key="10">
    <source>
        <dbReference type="EnsemblMetazoa" id="XP_031785169"/>
    </source>
</evidence>
<dbReference type="EnsemblMetazoa" id="XM_031929310">
    <property type="protein sequence ID" value="XP_031785170"/>
    <property type="gene ID" value="LOC100115231"/>
</dbReference>
<feature type="transmembrane region" description="Helical" evidence="8">
    <location>
        <begin position="562"/>
        <end position="585"/>
    </location>
</feature>
<feature type="domain" description="EGF-like" evidence="9">
    <location>
        <begin position="507"/>
        <end position="547"/>
    </location>
</feature>
<proteinExistence type="inferred from homology"/>
<keyword evidence="7" id="KW-0245">EGF-like domain</keyword>
<accession>A0A7M7QG94</accession>
<dbReference type="InParanoid" id="A0A7M7QG94"/>
<dbReference type="SMR" id="A0A7M7QG94"/>
<keyword evidence="7" id="KW-1015">Disulfide bond</keyword>
<reference evidence="10" key="1">
    <citation type="submission" date="2021-01" db="UniProtKB">
        <authorList>
            <consortium name="EnsemblMetazoa"/>
        </authorList>
    </citation>
    <scope>IDENTIFICATION</scope>
</reference>
<feature type="transmembrane region" description="Helical" evidence="8">
    <location>
        <begin position="669"/>
        <end position="688"/>
    </location>
</feature>
<dbReference type="AlphaFoldDB" id="A0A7M7QG94"/>
<name>A0A7M7QG94_NASVI</name>
<keyword evidence="5 8" id="KW-1133">Transmembrane helix</keyword>
<keyword evidence="3" id="KW-1003">Cell membrane</keyword>
<dbReference type="PANTHER" id="PTHR14319:SF3">
    <property type="entry name" value="TRANSMEMBRANE PROTEIN-LIKE PROTEIN"/>
    <property type="match status" value="1"/>
</dbReference>